<feature type="transmembrane region" description="Helical" evidence="1">
    <location>
        <begin position="168"/>
        <end position="193"/>
    </location>
</feature>
<feature type="transmembrane region" description="Helical" evidence="1">
    <location>
        <begin position="100"/>
        <end position="124"/>
    </location>
</feature>
<dbReference type="Pfam" id="PF04854">
    <property type="entry name" value="DUF624"/>
    <property type="match status" value="1"/>
</dbReference>
<feature type="transmembrane region" description="Helical" evidence="1">
    <location>
        <begin position="130"/>
        <end position="147"/>
    </location>
</feature>
<organism evidence="2 3">
    <name type="scientific">Lederbergia ruris</name>
    <dbReference type="NCBI Taxonomy" id="217495"/>
    <lineage>
        <taxon>Bacteria</taxon>
        <taxon>Bacillati</taxon>
        <taxon>Bacillota</taxon>
        <taxon>Bacilli</taxon>
        <taxon>Bacillales</taxon>
        <taxon>Bacillaceae</taxon>
        <taxon>Lederbergia</taxon>
    </lineage>
</organism>
<dbReference type="Proteomes" id="UP000679950">
    <property type="component" value="Unassembled WGS sequence"/>
</dbReference>
<keyword evidence="1" id="KW-0812">Transmembrane</keyword>
<keyword evidence="1" id="KW-0472">Membrane</keyword>
<feature type="transmembrane region" description="Helical" evidence="1">
    <location>
        <begin position="50"/>
        <end position="80"/>
    </location>
</feature>
<keyword evidence="3" id="KW-1185">Reference proteome</keyword>
<protein>
    <recommendedName>
        <fullName evidence="4">DUF624 domain-containing protein</fullName>
    </recommendedName>
</protein>
<evidence type="ECO:0000256" key="1">
    <source>
        <dbReference type="SAM" id="Phobius"/>
    </source>
</evidence>
<keyword evidence="1" id="KW-1133">Transmembrane helix</keyword>
<evidence type="ECO:0000313" key="2">
    <source>
        <dbReference type="EMBL" id="GIN58322.1"/>
    </source>
</evidence>
<dbReference type="EMBL" id="BORB01000022">
    <property type="protein sequence ID" value="GIN58322.1"/>
    <property type="molecule type" value="Genomic_DNA"/>
</dbReference>
<dbReference type="InterPro" id="IPR006938">
    <property type="entry name" value="DUF624"/>
</dbReference>
<proteinExistence type="predicted"/>
<feature type="transmembrane region" description="Helical" evidence="1">
    <location>
        <begin position="199"/>
        <end position="217"/>
    </location>
</feature>
<sequence>MGTSGFIKGLYSFSLWVIKFVSLNAIWLIMNIPIVFLFLNVLAAETADHLLVNIFTIVILIPFLLFPSTTAMFGVVRQWIMGNTDIRILHSFWKYYRENYVRSLLGGVIIAPLSAILVVDYFYFTEASSPLFYIFLFVGVFIFVLIMHFFSNTVHVDLKFSTTLRNSFLLSVGSPIHTIGIAASSFIIIYISIKVASTLIFLGAGSCLAYCSFYLYYKSQSQMIEQKS</sequence>
<dbReference type="RefSeq" id="WP_212966571.1">
    <property type="nucleotide sequence ID" value="NZ_BORB01000022.1"/>
</dbReference>
<accession>A0ABQ4KLT4</accession>
<feature type="transmembrane region" description="Helical" evidence="1">
    <location>
        <begin position="21"/>
        <end position="44"/>
    </location>
</feature>
<evidence type="ECO:0000313" key="3">
    <source>
        <dbReference type="Proteomes" id="UP000679950"/>
    </source>
</evidence>
<name>A0ABQ4KLT4_9BACI</name>
<gene>
    <name evidence="2" type="ORF">J8TS2_26410</name>
</gene>
<comment type="caution">
    <text evidence="2">The sequence shown here is derived from an EMBL/GenBank/DDBJ whole genome shotgun (WGS) entry which is preliminary data.</text>
</comment>
<evidence type="ECO:0008006" key="4">
    <source>
        <dbReference type="Google" id="ProtNLM"/>
    </source>
</evidence>
<reference evidence="2 3" key="1">
    <citation type="submission" date="2021-03" db="EMBL/GenBank/DDBJ databases">
        <title>Antimicrobial resistance genes in bacteria isolated from Japanese honey, and their potential for conferring macrolide and lincosamide resistance in the American foulbrood pathogen Paenibacillus larvae.</title>
        <authorList>
            <person name="Okamoto M."/>
            <person name="Kumagai M."/>
            <person name="Kanamori H."/>
            <person name="Takamatsu D."/>
        </authorList>
    </citation>
    <scope>NUCLEOTIDE SEQUENCE [LARGE SCALE GENOMIC DNA]</scope>
    <source>
        <strain evidence="2 3">J8TS2</strain>
    </source>
</reference>